<evidence type="ECO:0000256" key="16">
    <source>
        <dbReference type="ARBA" id="ARBA00022840"/>
    </source>
</evidence>
<evidence type="ECO:0000256" key="14">
    <source>
        <dbReference type="ARBA" id="ARBA00022741"/>
    </source>
</evidence>
<dbReference type="PRINTS" id="PR00477">
    <property type="entry name" value="PHGLYCKINASE"/>
</dbReference>
<evidence type="ECO:0000256" key="2">
    <source>
        <dbReference type="ARBA" id="ARBA00001946"/>
    </source>
</evidence>
<dbReference type="InterPro" id="IPR001576">
    <property type="entry name" value="Phosphoglycerate_kinase"/>
</dbReference>
<dbReference type="InterPro" id="IPR013785">
    <property type="entry name" value="Aldolase_TIM"/>
</dbReference>
<comment type="subunit">
    <text evidence="7 22">Monomer.</text>
</comment>
<accession>A0AA35U171</accession>
<dbReference type="CDD" id="cd00311">
    <property type="entry name" value="TIM"/>
    <property type="match status" value="1"/>
</dbReference>
<evidence type="ECO:0000256" key="18">
    <source>
        <dbReference type="ARBA" id="ARBA00023152"/>
    </source>
</evidence>
<evidence type="ECO:0000256" key="15">
    <source>
        <dbReference type="ARBA" id="ARBA00022777"/>
    </source>
</evidence>
<dbReference type="PROSITE" id="PS51440">
    <property type="entry name" value="TIM_2"/>
    <property type="match status" value="1"/>
</dbReference>
<evidence type="ECO:0000256" key="17">
    <source>
        <dbReference type="ARBA" id="ARBA00022842"/>
    </source>
</evidence>
<proteinExistence type="inferred from homology"/>
<evidence type="ECO:0000256" key="1">
    <source>
        <dbReference type="ARBA" id="ARBA00000642"/>
    </source>
</evidence>
<protein>
    <recommendedName>
        <fullName evidence="21">Triose-phosphate isomerase</fullName>
        <ecNumber evidence="10">2.7.2.3</ecNumber>
        <ecNumber evidence="9">5.3.1.1</ecNumber>
    </recommendedName>
</protein>
<dbReference type="InterPro" id="IPR035990">
    <property type="entry name" value="TIM_sf"/>
</dbReference>
<keyword evidence="12" id="KW-0963">Cytoplasm</keyword>
<evidence type="ECO:0000256" key="9">
    <source>
        <dbReference type="ARBA" id="ARBA00011940"/>
    </source>
</evidence>
<dbReference type="FunFam" id="3.40.50.1260:FF:000031">
    <property type="entry name" value="Phosphoglycerate kinase 1"/>
    <property type="match status" value="1"/>
</dbReference>
<dbReference type="Gene3D" id="3.40.50.1260">
    <property type="entry name" value="Phosphoglycerate kinase, N-terminal domain"/>
    <property type="match status" value="2"/>
</dbReference>
<evidence type="ECO:0000256" key="10">
    <source>
        <dbReference type="ARBA" id="ARBA00013061"/>
    </source>
</evidence>
<comment type="similarity">
    <text evidence="5">Belongs to the triosephosphate isomerase family.</text>
</comment>
<evidence type="ECO:0000256" key="11">
    <source>
        <dbReference type="ARBA" id="ARBA00022432"/>
    </source>
</evidence>
<dbReference type="InterPro" id="IPR015911">
    <property type="entry name" value="Phosphoglycerate_kinase_CS"/>
</dbReference>
<keyword evidence="19" id="KW-0413">Isomerase</keyword>
<dbReference type="Pfam" id="PF00162">
    <property type="entry name" value="PGK"/>
    <property type="match status" value="1"/>
</dbReference>
<dbReference type="GO" id="GO:0004807">
    <property type="term" value="F:triose-phosphate isomerase activity"/>
    <property type="evidence" value="ECO:0007669"/>
    <property type="project" value="UniProtKB-EC"/>
</dbReference>
<keyword evidence="14" id="KW-0547">Nucleotide-binding</keyword>
<evidence type="ECO:0000256" key="4">
    <source>
        <dbReference type="ARBA" id="ARBA00004838"/>
    </source>
</evidence>
<keyword evidence="18" id="KW-0324">Glycolysis</keyword>
<keyword evidence="13" id="KW-0808">Transferase</keyword>
<keyword evidence="17" id="KW-0460">Magnesium</keyword>
<comment type="similarity">
    <text evidence="6">Belongs to the phosphoglycerate kinase family.</text>
</comment>
<comment type="pathway">
    <text evidence="3">Carbohydrate degradation; glycolysis; D-glyceraldehyde 3-phosphate from glycerone phosphate: step 1/1.</text>
</comment>
<comment type="catalytic activity">
    <reaction evidence="1">
        <text>(2R)-3-phosphoglycerate + ATP = (2R)-3-phospho-glyceroyl phosphate + ADP</text>
        <dbReference type="Rhea" id="RHEA:14801"/>
        <dbReference type="ChEBI" id="CHEBI:30616"/>
        <dbReference type="ChEBI" id="CHEBI:57604"/>
        <dbReference type="ChEBI" id="CHEBI:58272"/>
        <dbReference type="ChEBI" id="CHEBI:456216"/>
        <dbReference type="EC" id="2.7.2.3"/>
    </reaction>
</comment>
<keyword evidence="15" id="KW-0418">Kinase</keyword>
<evidence type="ECO:0000256" key="19">
    <source>
        <dbReference type="ARBA" id="ARBA00023235"/>
    </source>
</evidence>
<evidence type="ECO:0000313" key="23">
    <source>
        <dbReference type="EMBL" id="CAI8056812.1"/>
    </source>
</evidence>
<dbReference type="HAMAP" id="MF_00145">
    <property type="entry name" value="Phosphoglyc_kinase"/>
    <property type="match status" value="1"/>
</dbReference>
<dbReference type="InterPro" id="IPR020861">
    <property type="entry name" value="Triosephosphate_isomerase_AS"/>
</dbReference>
<evidence type="ECO:0000256" key="5">
    <source>
        <dbReference type="ARBA" id="ARBA00007422"/>
    </source>
</evidence>
<dbReference type="PROSITE" id="PS00111">
    <property type="entry name" value="PGLYCERATE_KINASE"/>
    <property type="match status" value="1"/>
</dbReference>
<dbReference type="FunFam" id="3.40.50.1260:FF:000006">
    <property type="entry name" value="Phosphoglycerate kinase"/>
    <property type="match status" value="1"/>
</dbReference>
<evidence type="ECO:0000256" key="8">
    <source>
        <dbReference type="ARBA" id="ARBA00011738"/>
    </source>
</evidence>
<dbReference type="SUPFAM" id="SSF51351">
    <property type="entry name" value="Triosephosphate isomerase (TIM)"/>
    <property type="match status" value="1"/>
</dbReference>
<dbReference type="GO" id="GO:0005524">
    <property type="term" value="F:ATP binding"/>
    <property type="evidence" value="ECO:0007669"/>
    <property type="project" value="UniProtKB-KW"/>
</dbReference>
<dbReference type="InterPro" id="IPR022896">
    <property type="entry name" value="TrioseP_Isoase_bac/euk"/>
</dbReference>
<dbReference type="Proteomes" id="UP001174909">
    <property type="component" value="Unassembled WGS sequence"/>
</dbReference>
<keyword evidence="24" id="KW-1185">Reference proteome</keyword>
<gene>
    <name evidence="23" type="ORF">GBAR_LOCUS30938</name>
</gene>
<dbReference type="FunFam" id="3.20.20.70:FF:000016">
    <property type="entry name" value="Triosephosphate isomerase"/>
    <property type="match status" value="1"/>
</dbReference>
<dbReference type="InterPro" id="IPR000652">
    <property type="entry name" value="Triosephosphate_isomerase"/>
</dbReference>
<dbReference type="GO" id="GO:0006094">
    <property type="term" value="P:gluconeogenesis"/>
    <property type="evidence" value="ECO:0007669"/>
    <property type="project" value="UniProtKB-KW"/>
</dbReference>
<comment type="pathway">
    <text evidence="20">Carbohydrate biosynthesis.</text>
</comment>
<keyword evidence="11" id="KW-0312">Gluconeogenesis</keyword>
<reference evidence="23" key="1">
    <citation type="submission" date="2023-03" db="EMBL/GenBank/DDBJ databases">
        <authorList>
            <person name="Steffen K."/>
            <person name="Cardenas P."/>
        </authorList>
    </citation>
    <scope>NUCLEOTIDE SEQUENCE</scope>
</reference>
<dbReference type="EMBL" id="CASHTH010004401">
    <property type="protein sequence ID" value="CAI8056812.1"/>
    <property type="molecule type" value="Genomic_DNA"/>
</dbReference>
<dbReference type="PANTHER" id="PTHR11406">
    <property type="entry name" value="PHOSPHOGLYCERATE KINASE"/>
    <property type="match status" value="1"/>
</dbReference>
<dbReference type="EC" id="5.3.1.1" evidence="9"/>
<name>A0AA35U171_GEOBA</name>
<evidence type="ECO:0000256" key="7">
    <source>
        <dbReference type="ARBA" id="ARBA00011245"/>
    </source>
</evidence>
<dbReference type="GO" id="GO:0043531">
    <property type="term" value="F:ADP binding"/>
    <property type="evidence" value="ECO:0007669"/>
    <property type="project" value="TreeGrafter"/>
</dbReference>
<evidence type="ECO:0000256" key="12">
    <source>
        <dbReference type="ARBA" id="ARBA00022490"/>
    </source>
</evidence>
<dbReference type="AlphaFoldDB" id="A0AA35U171"/>
<dbReference type="Pfam" id="PF00121">
    <property type="entry name" value="TIM"/>
    <property type="match status" value="1"/>
</dbReference>
<dbReference type="NCBIfam" id="TIGR00419">
    <property type="entry name" value="tim"/>
    <property type="match status" value="1"/>
</dbReference>
<feature type="non-terminal residue" evidence="23">
    <location>
        <position position="1"/>
    </location>
</feature>
<dbReference type="PROSITE" id="PS00171">
    <property type="entry name" value="TIM_1"/>
    <property type="match status" value="1"/>
</dbReference>
<comment type="cofactor">
    <cofactor evidence="2">
        <name>Mg(2+)</name>
        <dbReference type="ChEBI" id="CHEBI:18420"/>
    </cofactor>
</comment>
<dbReference type="PANTHER" id="PTHR11406:SF23">
    <property type="entry name" value="PHOSPHOGLYCERATE KINASE 1, CHLOROPLASTIC-RELATED"/>
    <property type="match status" value="1"/>
</dbReference>
<dbReference type="GO" id="GO:0005829">
    <property type="term" value="C:cytosol"/>
    <property type="evidence" value="ECO:0007669"/>
    <property type="project" value="TreeGrafter"/>
</dbReference>
<evidence type="ECO:0000256" key="20">
    <source>
        <dbReference type="ARBA" id="ARBA00024331"/>
    </source>
</evidence>
<evidence type="ECO:0000256" key="6">
    <source>
        <dbReference type="ARBA" id="ARBA00008982"/>
    </source>
</evidence>
<comment type="caution">
    <text evidence="23">The sequence shown here is derived from an EMBL/GenBank/DDBJ whole genome shotgun (WGS) entry which is preliminary data.</text>
</comment>
<dbReference type="Gene3D" id="3.20.20.70">
    <property type="entry name" value="Aldolase class I"/>
    <property type="match status" value="1"/>
</dbReference>
<dbReference type="InterPro" id="IPR036043">
    <property type="entry name" value="Phosphoglycerate_kinase_sf"/>
</dbReference>
<dbReference type="EC" id="2.7.2.3" evidence="10"/>
<evidence type="ECO:0000256" key="3">
    <source>
        <dbReference type="ARBA" id="ARBA00004680"/>
    </source>
</evidence>
<dbReference type="GO" id="GO:0006096">
    <property type="term" value="P:glycolytic process"/>
    <property type="evidence" value="ECO:0007669"/>
    <property type="project" value="UniProtKB-KW"/>
</dbReference>
<dbReference type="GO" id="GO:0004618">
    <property type="term" value="F:phosphoglycerate kinase activity"/>
    <property type="evidence" value="ECO:0007669"/>
    <property type="project" value="UniProtKB-EC"/>
</dbReference>
<organism evidence="23 24">
    <name type="scientific">Geodia barretti</name>
    <name type="common">Barrett's horny sponge</name>
    <dbReference type="NCBI Taxonomy" id="519541"/>
    <lineage>
        <taxon>Eukaryota</taxon>
        <taxon>Metazoa</taxon>
        <taxon>Porifera</taxon>
        <taxon>Demospongiae</taxon>
        <taxon>Heteroscleromorpha</taxon>
        <taxon>Tetractinellida</taxon>
        <taxon>Astrophorina</taxon>
        <taxon>Geodiidae</taxon>
        <taxon>Geodia</taxon>
    </lineage>
</organism>
<comment type="pathway">
    <text evidence="4">Carbohydrate degradation; glycolysis; pyruvate from D-glyceraldehyde 3-phosphate: step 2/5.</text>
</comment>
<dbReference type="SUPFAM" id="SSF53748">
    <property type="entry name" value="Phosphoglycerate kinase"/>
    <property type="match status" value="1"/>
</dbReference>
<dbReference type="InterPro" id="IPR015824">
    <property type="entry name" value="Phosphoglycerate_kinase_N"/>
</dbReference>
<dbReference type="HAMAP" id="MF_00147_B">
    <property type="entry name" value="TIM_B"/>
    <property type="match status" value="1"/>
</dbReference>
<evidence type="ECO:0000256" key="13">
    <source>
        <dbReference type="ARBA" id="ARBA00022679"/>
    </source>
</evidence>
<comment type="subunit">
    <text evidence="8">Homodimer.</text>
</comment>
<evidence type="ECO:0000256" key="21">
    <source>
        <dbReference type="ARBA" id="ARBA00031906"/>
    </source>
</evidence>
<evidence type="ECO:0000256" key="22">
    <source>
        <dbReference type="RuleBase" id="RU000696"/>
    </source>
</evidence>
<keyword evidence="16" id="KW-0067">ATP-binding</keyword>
<evidence type="ECO:0000313" key="24">
    <source>
        <dbReference type="Proteomes" id="UP001174909"/>
    </source>
</evidence>
<sequence length="651" mass="67986">KRSLSQLDVNGSRVLVRVDFNVPIEQGIEAIAGYDQRLRATLPTIQYLIERGCRTILCSHLGRPRAKVDEALRLGPVGDRLAVLLDHPVKSLPEITGPSVEAAIAGMAPGDVVLLENLRFDAGEEANDPGFAQSLAALTDYFVMDAFAVAHRAHASTVGVTEYLPSAMGFLVEREVTSMGRALESPEKPLAALMGGAKVSDKILLLDNIMDKLDHLFIGGGMCVTFLKAQGHGVGASQVEEDRLEFAREMLGEAEKRGIKVHLPSEVVVASEFAADPAEVQVSSADGVPEGGIIMDIAPSAAQQFASELQQCRTVIWNGPMGVFEMPRFSEGTRVVAEAIAGAPGVTSVVGGGSTAETVEALGLMDSMTHVSTGGGASLEFLGGIELPGIAATWEAVQAMPRSIVAGNWKMNTTLDEAATLASEVAEGLAEAGSVELILCPPYISLAVVRRAVNGSGIHVGAQNMHYEASGAFTGEVSAAMLRSLCHYVILGHSERRQLFGETDETVNRKVHAAQDAGLRPIVCVGETLAQREEGGAADVVEGQVLACVADVHDITDVVVAYEPVWAIGTGRAATPEIAEEIMGGAIRDALRDLFGDDGDSVPLLYGGSVNVGNAAAFAAQPSINGALVGGASLQADQFLQIAAEVAGAKG</sequence>